<evidence type="ECO:0000256" key="3">
    <source>
        <dbReference type="ARBA" id="ARBA00023285"/>
    </source>
</evidence>
<dbReference type="HAMAP" id="MF_00601">
    <property type="entry name" value="EutC"/>
    <property type="match status" value="1"/>
</dbReference>
<evidence type="ECO:0000256" key="1">
    <source>
        <dbReference type="ARBA" id="ARBA00022628"/>
    </source>
</evidence>
<dbReference type="Gene3D" id="1.10.30.40">
    <property type="entry name" value="Ethanolamine ammonia-lyase light chain (EutC), N-terminal domain"/>
    <property type="match status" value="1"/>
</dbReference>
<comment type="pathway">
    <text evidence="5">Amine and polyamine degradation; ethanolamine degradation.</text>
</comment>
<comment type="catalytic activity">
    <reaction evidence="5">
        <text>ethanolamine = acetaldehyde + NH4(+)</text>
        <dbReference type="Rhea" id="RHEA:15313"/>
        <dbReference type="ChEBI" id="CHEBI:15343"/>
        <dbReference type="ChEBI" id="CHEBI:28938"/>
        <dbReference type="ChEBI" id="CHEBI:57603"/>
        <dbReference type="EC" id="4.3.1.7"/>
    </reaction>
</comment>
<dbReference type="InterPro" id="IPR009246">
    <property type="entry name" value="EutC"/>
</dbReference>
<evidence type="ECO:0000313" key="7">
    <source>
        <dbReference type="Proteomes" id="UP000026714"/>
    </source>
</evidence>
<dbReference type="PIRSF" id="PIRSF018982">
    <property type="entry name" value="EutC"/>
    <property type="match status" value="1"/>
</dbReference>
<name>A0A059KJD3_9BURK</name>
<evidence type="ECO:0000256" key="5">
    <source>
        <dbReference type="HAMAP-Rule" id="MF_00601"/>
    </source>
</evidence>
<evidence type="ECO:0000256" key="4">
    <source>
        <dbReference type="ARBA" id="ARBA00024446"/>
    </source>
</evidence>
<comment type="subcellular location">
    <subcellularLocation>
        <location evidence="5">Bacterial microcompartment</location>
    </subcellularLocation>
</comment>
<dbReference type="Proteomes" id="UP000026714">
    <property type="component" value="Unassembled WGS sequence"/>
</dbReference>
<comment type="subunit">
    <text evidence="5">The basic unit is a heterodimer which dimerizes to form tetramers. The heterotetramers trimerize; 6 large subunits form a core ring with 6 small subunits projecting outwards.</text>
</comment>
<dbReference type="eggNOG" id="COG4302">
    <property type="taxonomic scope" value="Bacteria"/>
</dbReference>
<feature type="binding site" evidence="5">
    <location>
        <position position="194"/>
    </location>
    <ligand>
        <name>adenosylcob(III)alamin</name>
        <dbReference type="ChEBI" id="CHEBI:18408"/>
    </ligand>
</feature>
<dbReference type="PANTHER" id="PTHR39330">
    <property type="entry name" value="ETHANOLAMINE AMMONIA-LYASE LIGHT CHAIN"/>
    <property type="match status" value="1"/>
</dbReference>
<dbReference type="EMBL" id="AZRA01000076">
    <property type="protein sequence ID" value="KDB51531.1"/>
    <property type="molecule type" value="Genomic_DNA"/>
</dbReference>
<feature type="binding site" evidence="5">
    <location>
        <position position="173"/>
    </location>
    <ligand>
        <name>adenosylcob(III)alamin</name>
        <dbReference type="ChEBI" id="CHEBI:18408"/>
    </ligand>
</feature>
<dbReference type="NCBIfam" id="NF003971">
    <property type="entry name" value="PRK05465.1"/>
    <property type="match status" value="1"/>
</dbReference>
<comment type="function">
    <text evidence="5">Catalyzes the deamination of various vicinal amino-alcohols to oxo compounds. Allows this organism to utilize ethanolamine as the sole source of nitrogen and carbon in the presence of external vitamin B12.</text>
</comment>
<sequence>MSDDRKRLDVLDAPDALAPTDPWSALRALTPARIGLGRVGASLPTRELLAFGAAHAQARDAVHLPLDVAALRPRLQALGLQPIELASAAPDRATYLLRPDLGRRLGASGGALLDAHTAAHGPLPDDALLIVVGDGLSSAAIERQAVPLLAEVQRQRPPGWTLGPVVVATQARVALGDDIGQRLGAAMVAVLIGERPGLSSPDSLGIYLTRAPRVGRSDAERNCLSNVRAEGLVHAEAARRLWWLAEAGRRLGATGVALKDDSGLAPGAGLGVTAAAPLPSGRSG</sequence>
<keyword evidence="1 5" id="KW-0846">Cobalamin</keyword>
<dbReference type="GO" id="GO:0008851">
    <property type="term" value="F:ethanolamine ammonia-lyase activity"/>
    <property type="evidence" value="ECO:0007669"/>
    <property type="project" value="UniProtKB-UniRule"/>
</dbReference>
<comment type="caution">
    <text evidence="6">The sequence shown here is derived from an EMBL/GenBank/DDBJ whole genome shotgun (WGS) entry which is preliminary data.</text>
</comment>
<comment type="similarity">
    <text evidence="5">Belongs to the EutC family.</text>
</comment>
<accession>A0A059KJD3</accession>
<dbReference type="UniPathway" id="UPA00560"/>
<organism evidence="6 7">
    <name type="scientific">Sphaerotilus natans subsp. natans DSM 6575</name>
    <dbReference type="NCBI Taxonomy" id="1286631"/>
    <lineage>
        <taxon>Bacteria</taxon>
        <taxon>Pseudomonadati</taxon>
        <taxon>Pseudomonadota</taxon>
        <taxon>Betaproteobacteria</taxon>
        <taxon>Burkholderiales</taxon>
        <taxon>Sphaerotilaceae</taxon>
        <taxon>Sphaerotilus</taxon>
    </lineage>
</organism>
<keyword evidence="4 5" id="KW-1283">Bacterial microcompartment</keyword>
<reference evidence="6 7" key="1">
    <citation type="journal article" date="2014" name="FEMS Microbiol. Ecol.">
        <title>Sphaerotilus natans encrusted with nanoball-shaped Fe(III) oxide minerals formed by nitrate-reducing mixotrophic Fe(II) oxidation.</title>
        <authorList>
            <person name="Park S."/>
            <person name="Kim D.H."/>
            <person name="Lee J.H."/>
            <person name="Hur H.G."/>
        </authorList>
    </citation>
    <scope>NUCLEOTIDE SEQUENCE [LARGE SCALE GENOMIC DNA]</scope>
    <source>
        <strain evidence="6 7">DSM 6575</strain>
    </source>
</reference>
<keyword evidence="7" id="KW-1185">Reference proteome</keyword>
<dbReference type="InterPro" id="IPR042255">
    <property type="entry name" value="EutC_N"/>
</dbReference>
<dbReference type="GO" id="GO:0046336">
    <property type="term" value="P:ethanolamine catabolic process"/>
    <property type="evidence" value="ECO:0007669"/>
    <property type="project" value="UniProtKB-UniRule"/>
</dbReference>
<dbReference type="GO" id="GO:0006520">
    <property type="term" value="P:amino acid metabolic process"/>
    <property type="evidence" value="ECO:0007669"/>
    <property type="project" value="InterPro"/>
</dbReference>
<gene>
    <name evidence="5" type="primary">eutC</name>
    <name evidence="6" type="ORF">X805_29090</name>
</gene>
<dbReference type="GO" id="GO:0009350">
    <property type="term" value="C:ethanolamine ammonia-lyase complex"/>
    <property type="evidence" value="ECO:0007669"/>
    <property type="project" value="UniProtKB-UniRule"/>
</dbReference>
<dbReference type="Pfam" id="PF05985">
    <property type="entry name" value="EutC"/>
    <property type="match status" value="1"/>
</dbReference>
<evidence type="ECO:0000313" key="6">
    <source>
        <dbReference type="EMBL" id="KDB51531.1"/>
    </source>
</evidence>
<dbReference type="EC" id="4.3.1.7" evidence="5"/>
<evidence type="ECO:0000256" key="2">
    <source>
        <dbReference type="ARBA" id="ARBA00023239"/>
    </source>
</evidence>
<comment type="cofactor">
    <cofactor evidence="5">
        <name>adenosylcob(III)alamin</name>
        <dbReference type="ChEBI" id="CHEBI:18408"/>
    </cofactor>
    <text evidence="5">Binds between the large and small subunits.</text>
</comment>
<keyword evidence="3 5" id="KW-0170">Cobalt</keyword>
<protein>
    <recommendedName>
        <fullName evidence="5">Ethanolamine ammonia-lyase small subunit</fullName>
        <shortName evidence="5">EAL small subunit</shortName>
        <ecNumber evidence="5">4.3.1.7</ecNumber>
    </recommendedName>
</protein>
<dbReference type="GO" id="GO:0031471">
    <property type="term" value="C:ethanolamine degradation polyhedral organelle"/>
    <property type="evidence" value="ECO:0007669"/>
    <property type="project" value="UniProtKB-UniRule"/>
</dbReference>
<feature type="binding site" evidence="5">
    <location>
        <position position="223"/>
    </location>
    <ligand>
        <name>adenosylcob(III)alamin</name>
        <dbReference type="ChEBI" id="CHEBI:18408"/>
    </ligand>
</feature>
<dbReference type="RefSeq" id="WP_051632067.1">
    <property type="nucleotide sequence ID" value="NZ_AZRA01000076.1"/>
</dbReference>
<dbReference type="GO" id="GO:0031419">
    <property type="term" value="F:cobalamin binding"/>
    <property type="evidence" value="ECO:0007669"/>
    <property type="project" value="UniProtKB-UniRule"/>
</dbReference>
<dbReference type="InterPro" id="IPR042251">
    <property type="entry name" value="EutC_C"/>
</dbReference>
<dbReference type="PANTHER" id="PTHR39330:SF1">
    <property type="entry name" value="ETHANOLAMINE AMMONIA-LYASE SMALL SUBUNIT"/>
    <property type="match status" value="1"/>
</dbReference>
<dbReference type="PATRIC" id="fig|1286631.3.peg.2842"/>
<dbReference type="STRING" id="34103.SAMN05421778_11053"/>
<keyword evidence="2 5" id="KW-0456">Lyase</keyword>
<dbReference type="Gene3D" id="3.40.50.11240">
    <property type="entry name" value="Ethanolamine ammonia-lyase light chain (EutC)"/>
    <property type="match status" value="1"/>
</dbReference>
<proteinExistence type="inferred from homology"/>
<dbReference type="AlphaFoldDB" id="A0A059KJD3"/>